<feature type="compositionally biased region" description="Low complexity" evidence="1">
    <location>
        <begin position="31"/>
        <end position="46"/>
    </location>
</feature>
<evidence type="ECO:0000313" key="2">
    <source>
        <dbReference type="EMBL" id="JAE14450.1"/>
    </source>
</evidence>
<protein>
    <submittedName>
        <fullName evidence="2">Uncharacterized protein</fullName>
    </submittedName>
</protein>
<accession>A0A0A9FNR4</accession>
<feature type="region of interest" description="Disordered" evidence="1">
    <location>
        <begin position="24"/>
        <end position="46"/>
    </location>
</feature>
<reference evidence="2" key="2">
    <citation type="journal article" date="2015" name="Data Brief">
        <title>Shoot transcriptome of the giant reed, Arundo donax.</title>
        <authorList>
            <person name="Barrero R.A."/>
            <person name="Guerrero F.D."/>
            <person name="Moolhuijzen P."/>
            <person name="Goolsby J.A."/>
            <person name="Tidwell J."/>
            <person name="Bellgard S.E."/>
            <person name="Bellgard M.I."/>
        </authorList>
    </citation>
    <scope>NUCLEOTIDE SEQUENCE</scope>
    <source>
        <tissue evidence="2">Shoot tissue taken approximately 20 cm above the soil surface</tissue>
    </source>
</reference>
<organism evidence="2">
    <name type="scientific">Arundo donax</name>
    <name type="common">Giant reed</name>
    <name type="synonym">Donax arundinaceus</name>
    <dbReference type="NCBI Taxonomy" id="35708"/>
    <lineage>
        <taxon>Eukaryota</taxon>
        <taxon>Viridiplantae</taxon>
        <taxon>Streptophyta</taxon>
        <taxon>Embryophyta</taxon>
        <taxon>Tracheophyta</taxon>
        <taxon>Spermatophyta</taxon>
        <taxon>Magnoliopsida</taxon>
        <taxon>Liliopsida</taxon>
        <taxon>Poales</taxon>
        <taxon>Poaceae</taxon>
        <taxon>PACMAD clade</taxon>
        <taxon>Arundinoideae</taxon>
        <taxon>Arundineae</taxon>
        <taxon>Arundo</taxon>
    </lineage>
</organism>
<reference evidence="2" key="1">
    <citation type="submission" date="2014-09" db="EMBL/GenBank/DDBJ databases">
        <authorList>
            <person name="Magalhaes I.L.F."/>
            <person name="Oliveira U."/>
            <person name="Santos F.R."/>
            <person name="Vidigal T.H.D.A."/>
            <person name="Brescovit A.D."/>
            <person name="Santos A.J."/>
        </authorList>
    </citation>
    <scope>NUCLEOTIDE SEQUENCE</scope>
    <source>
        <tissue evidence="2">Shoot tissue taken approximately 20 cm above the soil surface</tissue>
    </source>
</reference>
<dbReference type="EMBL" id="GBRH01183446">
    <property type="protein sequence ID" value="JAE14450.1"/>
    <property type="molecule type" value="Transcribed_RNA"/>
</dbReference>
<sequence>MTHTGKSSSPICLGSSIWLASTPSQLPTLQPPSCCRPSSPSLSMIG</sequence>
<evidence type="ECO:0000256" key="1">
    <source>
        <dbReference type="SAM" id="MobiDB-lite"/>
    </source>
</evidence>
<dbReference type="AlphaFoldDB" id="A0A0A9FNR4"/>
<name>A0A0A9FNR4_ARUDO</name>
<proteinExistence type="predicted"/>